<gene>
    <name evidence="3" type="ORF">COV60_01510</name>
</gene>
<dbReference type="InterPro" id="IPR028994">
    <property type="entry name" value="Integrin_alpha_N"/>
</dbReference>
<comment type="caution">
    <text evidence="3">The sequence shown here is derived from an EMBL/GenBank/DDBJ whole genome shotgun (WGS) entry which is preliminary data.</text>
</comment>
<reference evidence="3 4" key="1">
    <citation type="submission" date="2017-09" db="EMBL/GenBank/DDBJ databases">
        <title>Depth-based differentiation of microbial function through sediment-hosted aquifers and enrichment of novel symbionts in the deep terrestrial subsurface.</title>
        <authorList>
            <person name="Probst A.J."/>
            <person name="Ladd B."/>
            <person name="Jarett J.K."/>
            <person name="Geller-Mcgrath D.E."/>
            <person name="Sieber C.M."/>
            <person name="Emerson J.B."/>
            <person name="Anantharaman K."/>
            <person name="Thomas B.C."/>
            <person name="Malmstrom R."/>
            <person name="Stieglmeier M."/>
            <person name="Klingl A."/>
            <person name="Woyke T."/>
            <person name="Ryan C.M."/>
            <person name="Banfield J.F."/>
        </authorList>
    </citation>
    <scope>NUCLEOTIDE SEQUENCE [LARGE SCALE GENOMIC DNA]</scope>
    <source>
        <strain evidence="3">CG11_big_fil_rev_8_21_14_0_20_43_7</strain>
    </source>
</reference>
<evidence type="ECO:0008006" key="5">
    <source>
        <dbReference type="Google" id="ProtNLM"/>
    </source>
</evidence>
<dbReference type="Gene3D" id="2.130.10.130">
    <property type="entry name" value="Integrin alpha, N-terminal"/>
    <property type="match status" value="1"/>
</dbReference>
<dbReference type="Pfam" id="PF13517">
    <property type="entry name" value="FG-GAP_3"/>
    <property type="match status" value="1"/>
</dbReference>
<evidence type="ECO:0000313" key="4">
    <source>
        <dbReference type="Proteomes" id="UP000229782"/>
    </source>
</evidence>
<keyword evidence="1 2" id="KW-0732">Signal</keyword>
<dbReference type="EMBL" id="PCWM01000030">
    <property type="protein sequence ID" value="PIR03213.1"/>
    <property type="molecule type" value="Genomic_DNA"/>
</dbReference>
<proteinExistence type="predicted"/>
<accession>A0A2H0N2U8</accession>
<dbReference type="InterPro" id="IPR013517">
    <property type="entry name" value="FG-GAP"/>
</dbReference>
<evidence type="ECO:0000313" key="3">
    <source>
        <dbReference type="EMBL" id="PIR03213.1"/>
    </source>
</evidence>
<dbReference type="InterPro" id="IPR029455">
    <property type="entry name" value="GHL15"/>
</dbReference>
<protein>
    <recommendedName>
        <fullName evidence="5">Glycoside-hydrolase family GH114 TIM-barrel domain-containing protein</fullName>
    </recommendedName>
</protein>
<feature type="signal peptide" evidence="2">
    <location>
        <begin position="1"/>
        <end position="20"/>
    </location>
</feature>
<dbReference type="AlphaFoldDB" id="A0A2H0N2U8"/>
<sequence length="664" mass="74837">MMRWYNVVFFILCIASSVCIGTHMTYAASSPHIANYYLGELHGTKSFIERMASYDLLILTPEQIAQKHIVVSEIKKQNPDILIFAYLPSQSYNEQYWPQSPVFRNLHVQDDWWLRDSGGRRVSTWPHLYTMNMSRAWSEYLVSFANTHILSFPHVDGIFFDIVSENISWANTGDIDMNGDGTRDTPALADRLWLEGTRYLLQYAQQHLINNIVIINGSSHPELQPYVHGRMFETFPTPWEGDGAWGTVMTNANTNIQKNTAPTFVIFNSNTNNTGIQTYKDVRFGLTSSLLLDNTYFSYDFGDQNHGQTWRYDEYDIDLGEPIADSAPANGSVHYEPDVWRRDFEHGVSLVNSDTVARAVPLGGDFEHIRGTQDPTTNNGSIVSEISLAGADGRILLKTFDTLKDIMFENGDFVRFLRPDGSRVRNGFFVFEEGRDGGDGIAHIDLNGDGLRELFVVDGNKILAWRHDGQPYINRLYPYTANYTGTLRVMIGDINNDARMEIYVAPEPGYPAPIKVYTRYGYPLRQDWYPFGEEYSGGYTLALGGFEKGSTKNIILGSGTGVEPRVGIYTWEYQFFNSWLAFEKTFKGGINVASGDLDGDGIDEVIVGAGPGKPPVIRTFDKDGVQLYDEFQAYSSFSNPGIRVRTQDVDFDGKDDILGFSSGF</sequence>
<organism evidence="3 4">
    <name type="scientific">Candidatus Magasanikbacteria bacterium CG11_big_fil_rev_8_21_14_0_20_43_7</name>
    <dbReference type="NCBI Taxonomy" id="1974654"/>
    <lineage>
        <taxon>Bacteria</taxon>
        <taxon>Candidatus Magasanikiibacteriota</taxon>
    </lineage>
</organism>
<evidence type="ECO:0000256" key="2">
    <source>
        <dbReference type="SAM" id="SignalP"/>
    </source>
</evidence>
<dbReference type="SUPFAM" id="SSF69318">
    <property type="entry name" value="Integrin alpha N-terminal domain"/>
    <property type="match status" value="1"/>
</dbReference>
<dbReference type="Pfam" id="PF14885">
    <property type="entry name" value="GHL15"/>
    <property type="match status" value="1"/>
</dbReference>
<dbReference type="Proteomes" id="UP000229782">
    <property type="component" value="Unassembled WGS sequence"/>
</dbReference>
<name>A0A2H0N2U8_9BACT</name>
<evidence type="ECO:0000256" key="1">
    <source>
        <dbReference type="ARBA" id="ARBA00022729"/>
    </source>
</evidence>
<feature type="chain" id="PRO_5013614595" description="Glycoside-hydrolase family GH114 TIM-barrel domain-containing protein" evidence="2">
    <location>
        <begin position="21"/>
        <end position="664"/>
    </location>
</feature>